<sequence length="278" mass="31078">MKEKAYAKVNLFLNVIQKRTDGYHDLEMVMASINLFDVLSFDTINDGIEIVSDKEITPNVEDNIVYKVARFLQEHYHVTKGVRITIQKNIPIAAGLGGGSADAAATLRGLNKLWKLQLSLDKLAEIGLLFGSDVPFCVYNKLCIAKGRGEELAFLDNKLNIPILIVNPNIPISTKDVFQQVQPESMTEHKINHMTMGIYNRNTEIIAKELYNSLEPVVFTMEPKIQALKDDMLSWGASGALMSGSGATVFAIDSHKKVLKQVQETIPDSYFNYLTKLR</sequence>
<evidence type="ECO:0000256" key="5">
    <source>
        <dbReference type="ARBA" id="ARBA00022741"/>
    </source>
</evidence>
<dbReference type="Pfam" id="PF00288">
    <property type="entry name" value="GHMP_kinases_N"/>
    <property type="match status" value="1"/>
</dbReference>
<keyword evidence="7 9" id="KW-0067">ATP-binding</keyword>
<dbReference type="RefSeq" id="WP_258878584.1">
    <property type="nucleotide sequence ID" value="NZ_CP048914.1"/>
</dbReference>
<organism evidence="12 13">
    <name type="scientific">Candidatus Xianfuyuplasma coldseepsis</name>
    <dbReference type="NCBI Taxonomy" id="2782163"/>
    <lineage>
        <taxon>Bacteria</taxon>
        <taxon>Bacillati</taxon>
        <taxon>Mycoplasmatota</taxon>
        <taxon>Mollicutes</taxon>
        <taxon>Candidatus Izemoplasmatales</taxon>
        <taxon>Candidatus Izemoplasmataceae</taxon>
        <taxon>Candidatus Xianfuyuplasma</taxon>
    </lineage>
</organism>
<evidence type="ECO:0000256" key="1">
    <source>
        <dbReference type="ARBA" id="ARBA00009684"/>
    </source>
</evidence>
<dbReference type="SUPFAM" id="SSF55060">
    <property type="entry name" value="GHMP Kinase, C-terminal domain"/>
    <property type="match status" value="1"/>
</dbReference>
<dbReference type="KEGG" id="xcl:G4Z02_04055"/>
<dbReference type="NCBIfam" id="TIGR00154">
    <property type="entry name" value="ispE"/>
    <property type="match status" value="1"/>
</dbReference>
<dbReference type="PANTHER" id="PTHR43527:SF2">
    <property type="entry name" value="4-DIPHOSPHOCYTIDYL-2-C-METHYL-D-ERYTHRITOL KINASE, CHLOROPLASTIC"/>
    <property type="match status" value="1"/>
</dbReference>
<evidence type="ECO:0000256" key="6">
    <source>
        <dbReference type="ARBA" id="ARBA00022777"/>
    </source>
</evidence>
<evidence type="ECO:0000259" key="10">
    <source>
        <dbReference type="Pfam" id="PF00288"/>
    </source>
</evidence>
<keyword evidence="9" id="KW-0414">Isoprene biosynthesis</keyword>
<keyword evidence="13" id="KW-1185">Reference proteome</keyword>
<keyword evidence="4 9" id="KW-0808">Transferase</keyword>
<reference evidence="12 13" key="1">
    <citation type="submission" date="2020-02" db="EMBL/GenBank/DDBJ databases">
        <authorList>
            <person name="Zheng R.K."/>
            <person name="Sun C.M."/>
        </authorList>
    </citation>
    <scope>NUCLEOTIDE SEQUENCE [LARGE SCALE GENOMIC DNA]</scope>
    <source>
        <strain evidence="13">zrk13</strain>
    </source>
</reference>
<dbReference type="Pfam" id="PF08544">
    <property type="entry name" value="GHMP_kinases_C"/>
    <property type="match status" value="1"/>
</dbReference>
<dbReference type="NCBIfam" id="NF011202">
    <property type="entry name" value="PRK14608.1"/>
    <property type="match status" value="1"/>
</dbReference>
<dbReference type="GO" id="GO:0016114">
    <property type="term" value="P:terpenoid biosynthetic process"/>
    <property type="evidence" value="ECO:0007669"/>
    <property type="project" value="UniProtKB-UniRule"/>
</dbReference>
<dbReference type="Gene3D" id="3.30.70.890">
    <property type="entry name" value="GHMP kinase, C-terminal domain"/>
    <property type="match status" value="1"/>
</dbReference>
<feature type="domain" description="GHMP kinase C-terminal" evidence="11">
    <location>
        <begin position="201"/>
        <end position="268"/>
    </location>
</feature>
<dbReference type="EC" id="2.7.1.148" evidence="2 9"/>
<accession>A0A7L7KQ87</accession>
<comment type="pathway">
    <text evidence="9">Isoprenoid biosynthesis; isopentenyl diphosphate biosynthesis via DXP pathway; isopentenyl diphosphate from 1-deoxy-D-xylulose 5-phosphate: step 3/6.</text>
</comment>
<dbReference type="SUPFAM" id="SSF54211">
    <property type="entry name" value="Ribosomal protein S5 domain 2-like"/>
    <property type="match status" value="1"/>
</dbReference>
<keyword evidence="5 9" id="KW-0547">Nucleotide-binding</keyword>
<feature type="domain" description="GHMP kinase N-terminal" evidence="10">
    <location>
        <begin position="63"/>
        <end position="140"/>
    </location>
</feature>
<feature type="active site" evidence="9">
    <location>
        <position position="133"/>
    </location>
</feature>
<dbReference type="UniPathway" id="UPA00056">
    <property type="reaction ID" value="UER00094"/>
</dbReference>
<evidence type="ECO:0000313" key="13">
    <source>
        <dbReference type="Proteomes" id="UP000514720"/>
    </source>
</evidence>
<evidence type="ECO:0000313" key="12">
    <source>
        <dbReference type="EMBL" id="QMS84961.1"/>
    </source>
</evidence>
<dbReference type="InterPro" id="IPR006204">
    <property type="entry name" value="GHMP_kinase_N_dom"/>
</dbReference>
<evidence type="ECO:0000256" key="3">
    <source>
        <dbReference type="ARBA" id="ARBA00017473"/>
    </source>
</evidence>
<evidence type="ECO:0000259" key="11">
    <source>
        <dbReference type="Pfam" id="PF08544"/>
    </source>
</evidence>
<dbReference type="PIRSF" id="PIRSF010376">
    <property type="entry name" value="IspE"/>
    <property type="match status" value="1"/>
</dbReference>
<comment type="catalytic activity">
    <reaction evidence="9">
        <text>4-CDP-2-C-methyl-D-erythritol + ATP = 4-CDP-2-C-methyl-D-erythritol 2-phosphate + ADP + H(+)</text>
        <dbReference type="Rhea" id="RHEA:18437"/>
        <dbReference type="ChEBI" id="CHEBI:15378"/>
        <dbReference type="ChEBI" id="CHEBI:30616"/>
        <dbReference type="ChEBI" id="CHEBI:57823"/>
        <dbReference type="ChEBI" id="CHEBI:57919"/>
        <dbReference type="ChEBI" id="CHEBI:456216"/>
        <dbReference type="EC" id="2.7.1.148"/>
    </reaction>
</comment>
<feature type="binding site" evidence="9">
    <location>
        <begin position="91"/>
        <end position="101"/>
    </location>
    <ligand>
        <name>ATP</name>
        <dbReference type="ChEBI" id="CHEBI:30616"/>
    </ligand>
</feature>
<dbReference type="HAMAP" id="MF_00061">
    <property type="entry name" value="IspE"/>
    <property type="match status" value="1"/>
</dbReference>
<proteinExistence type="inferred from homology"/>
<dbReference type="PANTHER" id="PTHR43527">
    <property type="entry name" value="4-DIPHOSPHOCYTIDYL-2-C-METHYL-D-ERYTHRITOL KINASE, CHLOROPLASTIC"/>
    <property type="match status" value="1"/>
</dbReference>
<protein>
    <recommendedName>
        <fullName evidence="3 9">4-diphosphocytidyl-2-C-methyl-D-erythritol kinase</fullName>
        <shortName evidence="9">CMK</shortName>
        <ecNumber evidence="2 9">2.7.1.148</ecNumber>
    </recommendedName>
    <alternativeName>
        <fullName evidence="8 9">4-(cytidine-5'-diphospho)-2-C-methyl-D-erythritol kinase</fullName>
    </alternativeName>
</protein>
<dbReference type="GO" id="GO:0019288">
    <property type="term" value="P:isopentenyl diphosphate biosynthetic process, methylerythritol 4-phosphate pathway"/>
    <property type="evidence" value="ECO:0007669"/>
    <property type="project" value="UniProtKB-UniRule"/>
</dbReference>
<dbReference type="GO" id="GO:0050515">
    <property type="term" value="F:4-(cytidine 5'-diphospho)-2-C-methyl-D-erythritol kinase activity"/>
    <property type="evidence" value="ECO:0007669"/>
    <property type="project" value="UniProtKB-UniRule"/>
</dbReference>
<dbReference type="InterPro" id="IPR020568">
    <property type="entry name" value="Ribosomal_Su5_D2-typ_SF"/>
</dbReference>
<dbReference type="InterPro" id="IPR013750">
    <property type="entry name" value="GHMP_kinase_C_dom"/>
</dbReference>
<comment type="function">
    <text evidence="9">Catalyzes the phosphorylation of the position 2 hydroxy group of 4-diphosphocytidyl-2C-methyl-D-erythritol.</text>
</comment>
<gene>
    <name evidence="9" type="primary">ispE</name>
    <name evidence="12" type="ORF">G4Z02_04055</name>
</gene>
<dbReference type="Proteomes" id="UP000514720">
    <property type="component" value="Chromosome"/>
</dbReference>
<dbReference type="GO" id="GO:0005524">
    <property type="term" value="F:ATP binding"/>
    <property type="evidence" value="ECO:0007669"/>
    <property type="project" value="UniProtKB-UniRule"/>
</dbReference>
<dbReference type="Gene3D" id="3.30.230.10">
    <property type="match status" value="1"/>
</dbReference>
<dbReference type="InterPro" id="IPR036554">
    <property type="entry name" value="GHMP_kinase_C_sf"/>
</dbReference>
<evidence type="ECO:0000256" key="7">
    <source>
        <dbReference type="ARBA" id="ARBA00022840"/>
    </source>
</evidence>
<dbReference type="EMBL" id="CP048914">
    <property type="protein sequence ID" value="QMS84961.1"/>
    <property type="molecule type" value="Genomic_DNA"/>
</dbReference>
<evidence type="ECO:0000256" key="4">
    <source>
        <dbReference type="ARBA" id="ARBA00022679"/>
    </source>
</evidence>
<name>A0A7L7KQ87_9MOLU</name>
<evidence type="ECO:0000256" key="2">
    <source>
        <dbReference type="ARBA" id="ARBA00012052"/>
    </source>
</evidence>
<evidence type="ECO:0000256" key="8">
    <source>
        <dbReference type="ARBA" id="ARBA00032554"/>
    </source>
</evidence>
<dbReference type="InterPro" id="IPR004424">
    <property type="entry name" value="IspE"/>
</dbReference>
<feature type="active site" evidence="9">
    <location>
        <position position="8"/>
    </location>
</feature>
<keyword evidence="6 9" id="KW-0418">Kinase</keyword>
<dbReference type="AlphaFoldDB" id="A0A7L7KQ87"/>
<evidence type="ECO:0000256" key="9">
    <source>
        <dbReference type="HAMAP-Rule" id="MF_00061"/>
    </source>
</evidence>
<dbReference type="InterPro" id="IPR014721">
    <property type="entry name" value="Ribsml_uS5_D2-typ_fold_subgr"/>
</dbReference>
<comment type="similarity">
    <text evidence="1 9">Belongs to the GHMP kinase family. IspE subfamily.</text>
</comment>